<dbReference type="Pfam" id="PF00587">
    <property type="entry name" value="tRNA-synt_2b"/>
    <property type="match status" value="1"/>
</dbReference>
<dbReference type="InterPro" id="IPR002316">
    <property type="entry name" value="Pro-tRNA-ligase_IIa"/>
</dbReference>
<organism evidence="10 11">
    <name type="scientific">Ciona savignyi</name>
    <name type="common">Pacific transparent sea squirt</name>
    <dbReference type="NCBI Taxonomy" id="51511"/>
    <lineage>
        <taxon>Eukaryota</taxon>
        <taxon>Metazoa</taxon>
        <taxon>Chordata</taxon>
        <taxon>Tunicata</taxon>
        <taxon>Ascidiacea</taxon>
        <taxon>Phlebobranchia</taxon>
        <taxon>Cionidae</taxon>
        <taxon>Ciona</taxon>
    </lineage>
</organism>
<proteinExistence type="predicted"/>
<evidence type="ECO:0000256" key="6">
    <source>
        <dbReference type="ARBA" id="ARBA00023146"/>
    </source>
</evidence>
<dbReference type="Gene3D" id="3.40.50.800">
    <property type="entry name" value="Anticodon-binding domain"/>
    <property type="match status" value="1"/>
</dbReference>
<keyword evidence="5" id="KW-0648">Protein biosynthesis</keyword>
<evidence type="ECO:0000313" key="11">
    <source>
        <dbReference type="Proteomes" id="UP000007875"/>
    </source>
</evidence>
<dbReference type="GO" id="GO:0005524">
    <property type="term" value="F:ATP binding"/>
    <property type="evidence" value="ECO:0007669"/>
    <property type="project" value="UniProtKB-KW"/>
</dbReference>
<dbReference type="HOGENOM" id="CLU_016739_4_1_1"/>
<dbReference type="Proteomes" id="UP000007875">
    <property type="component" value="Unassembled WGS sequence"/>
</dbReference>
<dbReference type="EC" id="6.1.1.15" evidence="1"/>
<dbReference type="STRING" id="51511.ENSCSAVP00000008016"/>
<reference evidence="10" key="3">
    <citation type="submission" date="2025-09" db="UniProtKB">
        <authorList>
            <consortium name="Ensembl"/>
        </authorList>
    </citation>
    <scope>IDENTIFICATION</scope>
</reference>
<evidence type="ECO:0000256" key="5">
    <source>
        <dbReference type="ARBA" id="ARBA00022917"/>
    </source>
</evidence>
<dbReference type="GO" id="GO:0006433">
    <property type="term" value="P:prolyl-tRNA aminoacylation"/>
    <property type="evidence" value="ECO:0007669"/>
    <property type="project" value="InterPro"/>
</dbReference>
<dbReference type="Gene3D" id="3.30.930.10">
    <property type="entry name" value="Bira Bifunctional Protein, Domain 2"/>
    <property type="match status" value="1"/>
</dbReference>
<reference evidence="11" key="1">
    <citation type="submission" date="2003-08" db="EMBL/GenBank/DDBJ databases">
        <authorList>
            <person name="Birren B."/>
            <person name="Nusbaum C."/>
            <person name="Abebe A."/>
            <person name="Abouelleil A."/>
            <person name="Adekoya E."/>
            <person name="Ait-zahra M."/>
            <person name="Allen N."/>
            <person name="Allen T."/>
            <person name="An P."/>
            <person name="Anderson M."/>
            <person name="Anderson S."/>
            <person name="Arachchi H."/>
            <person name="Armbruster J."/>
            <person name="Bachantsang P."/>
            <person name="Baldwin J."/>
            <person name="Barry A."/>
            <person name="Bayul T."/>
            <person name="Blitshsteyn B."/>
            <person name="Bloom T."/>
            <person name="Blye J."/>
            <person name="Boguslavskiy L."/>
            <person name="Borowsky M."/>
            <person name="Boukhgalter B."/>
            <person name="Brunache A."/>
            <person name="Butler J."/>
            <person name="Calixte N."/>
            <person name="Calvo S."/>
            <person name="Camarata J."/>
            <person name="Campo K."/>
            <person name="Chang J."/>
            <person name="Cheshatsang Y."/>
            <person name="Citroen M."/>
            <person name="Collymore A."/>
            <person name="Considine T."/>
            <person name="Cook A."/>
            <person name="Cooke P."/>
            <person name="Corum B."/>
            <person name="Cuomo C."/>
            <person name="David R."/>
            <person name="Dawoe T."/>
            <person name="Degray S."/>
            <person name="Dodge S."/>
            <person name="Dooley K."/>
            <person name="Dorje P."/>
            <person name="Dorjee K."/>
            <person name="Dorris L."/>
            <person name="Duffey N."/>
            <person name="Dupes A."/>
            <person name="Elkins T."/>
            <person name="Engels R."/>
            <person name="Erickson J."/>
            <person name="Farina A."/>
            <person name="Faro S."/>
            <person name="Ferreira P."/>
            <person name="Fischer H."/>
            <person name="Fitzgerald M."/>
            <person name="Foley K."/>
            <person name="Gage D."/>
            <person name="Galagan J."/>
            <person name="Gearin G."/>
            <person name="Gnerre S."/>
            <person name="Gnirke A."/>
            <person name="Goyette A."/>
            <person name="Graham J."/>
            <person name="Grandbois E."/>
            <person name="Gyaltsen K."/>
            <person name="Hafez N."/>
            <person name="Hagopian D."/>
            <person name="Hagos B."/>
            <person name="Hall J."/>
            <person name="Hatcher B."/>
            <person name="Heller A."/>
            <person name="Higgins H."/>
            <person name="Honan T."/>
            <person name="Horn A."/>
            <person name="Houde N."/>
            <person name="Hughes L."/>
            <person name="Hulme W."/>
            <person name="Husby E."/>
            <person name="Iliev I."/>
            <person name="Jaffe D."/>
            <person name="Jones C."/>
            <person name="Kamal M."/>
            <person name="Kamat A."/>
            <person name="Kamvysselis M."/>
            <person name="Karlsson E."/>
            <person name="Kells C."/>
            <person name="Kieu A."/>
            <person name="Kisner P."/>
            <person name="Kodira C."/>
            <person name="Kulbokas E."/>
            <person name="Labutti K."/>
            <person name="Lama D."/>
            <person name="Landers T."/>
            <person name="Leger J."/>
            <person name="Levine S."/>
            <person name="Lewis D."/>
            <person name="Lewis T."/>
            <person name="Lindblad-toh K."/>
            <person name="Liu X."/>
            <person name="Lokyitsang T."/>
            <person name="Lokyitsang Y."/>
            <person name="Lucien O."/>
            <person name="Lui A."/>
            <person name="Ma L.J."/>
            <person name="Mabbitt R."/>
            <person name="Macdonald J."/>
            <person name="Maclean C."/>
            <person name="Major J."/>
            <person name="Manning J."/>
            <person name="Marabella R."/>
            <person name="Maru K."/>
            <person name="Matthews C."/>
            <person name="Mauceli E."/>
            <person name="Mccarthy M."/>
            <person name="Mcdonough S."/>
            <person name="Mcghee T."/>
            <person name="Meldrim J."/>
            <person name="Meneus L."/>
            <person name="Mesirov J."/>
            <person name="Mihalev A."/>
            <person name="Mihova T."/>
            <person name="Mikkelsen T."/>
            <person name="Mlenga V."/>
            <person name="Moru K."/>
            <person name="Mozes J."/>
            <person name="Mulrain L."/>
            <person name="Munson G."/>
            <person name="Naylor J."/>
            <person name="Newes C."/>
            <person name="Nguyen C."/>
            <person name="Nguyen N."/>
            <person name="Nguyen T."/>
            <person name="Nicol R."/>
            <person name="Nielsen C."/>
            <person name="Nizzari M."/>
            <person name="Norbu C."/>
            <person name="Norbu N."/>
            <person name="O'donnell P."/>
            <person name="Okoawo O."/>
            <person name="O'leary S."/>
            <person name="Omotosho B."/>
            <person name="O'neill K."/>
            <person name="Osman S."/>
            <person name="Parker S."/>
            <person name="Perrin D."/>
            <person name="Phunkhang P."/>
            <person name="Piqani B."/>
            <person name="Purcell S."/>
            <person name="Rachupka T."/>
            <person name="Ramasamy U."/>
            <person name="Rameau R."/>
            <person name="Ray V."/>
            <person name="Raymond C."/>
            <person name="Retta R."/>
            <person name="Richardson S."/>
            <person name="Rise C."/>
            <person name="Rodriguez J."/>
            <person name="Rogers J."/>
            <person name="Rogov P."/>
            <person name="Rutman M."/>
            <person name="Schupbach R."/>
            <person name="Seaman C."/>
            <person name="Settipalli S."/>
            <person name="Sharpe T."/>
            <person name="Sheridan J."/>
            <person name="Sherpa N."/>
            <person name="Shi J."/>
            <person name="Smirnov S."/>
            <person name="Smith C."/>
            <person name="Sougnez C."/>
            <person name="Spencer B."/>
            <person name="Stalker J."/>
            <person name="Stange-thomann N."/>
            <person name="Stavropoulos S."/>
            <person name="Stetson K."/>
            <person name="Stone C."/>
            <person name="Stone S."/>
            <person name="Stubbs M."/>
            <person name="Talamas J."/>
            <person name="Tchuinga P."/>
            <person name="Tenzing P."/>
            <person name="Tesfaye S."/>
            <person name="Theodore J."/>
            <person name="Thoulutsang Y."/>
            <person name="Topham K."/>
            <person name="Towey S."/>
            <person name="Tsamla T."/>
            <person name="Tsomo N."/>
            <person name="Vallee D."/>
            <person name="Vassiliev H."/>
            <person name="Venkataraman V."/>
            <person name="Vinson J."/>
            <person name="Vo A."/>
            <person name="Wade C."/>
            <person name="Wang S."/>
            <person name="Wangchuk T."/>
            <person name="Wangdi T."/>
            <person name="Whittaker C."/>
            <person name="Wilkinson J."/>
            <person name="Wu Y."/>
            <person name="Wyman D."/>
            <person name="Yadav S."/>
            <person name="Yang S."/>
            <person name="Yang X."/>
            <person name="Yeager S."/>
            <person name="Yee E."/>
            <person name="Young G."/>
            <person name="Zainoun J."/>
            <person name="Zembeck L."/>
            <person name="Zimmer A."/>
            <person name="Zody M."/>
            <person name="Lander E."/>
        </authorList>
    </citation>
    <scope>NUCLEOTIDE SEQUENCE [LARGE SCALE GENOMIC DNA]</scope>
</reference>
<dbReference type="eggNOG" id="KOG2324">
    <property type="taxonomic scope" value="Eukaryota"/>
</dbReference>
<evidence type="ECO:0000256" key="1">
    <source>
        <dbReference type="ARBA" id="ARBA00012831"/>
    </source>
</evidence>
<name>H2YRQ6_CIOSA</name>
<evidence type="ECO:0000256" key="3">
    <source>
        <dbReference type="ARBA" id="ARBA00022741"/>
    </source>
</evidence>
<keyword evidence="2" id="KW-0436">Ligase</keyword>
<sequence length="426" mass="48027">SNGSVHMQEKVISTTRASDSRSCNLLLQSGFICPSSKGIYHLAPPLLRSIEKLSSLIDEKMAGIYAQKLQMSSLLNKDIWKKSGRWDDFGNELIRMQVGGIEHCLSPTHEEAVCMTLTHSFSKTLSHKHLPLRLYQTSTKFRNELNPQRGLLRCREFLMNDLYTFDADKTNAIETYNLVCEIYTEFFKDLNVPVTKANASSGLIGGEFSHEYHMLAEVGEDKVYICPHTHQAWNSDCMSETDKLNSNDLTPVNGIEVGHTFLLGQKYSKLFNVEVVGSKSKSTPCEMGCYGLGVTRILAACLEILSTNTGMRWPHKICPYKICMIAPKTGSKEFESGLSIIHDIYDKMQDVAELRSDVIIDDTIKRTIGWKTKHANLIGYPVVIVFGKGLNCEEKYAEVIIQNHKEQITKHIPLNGVVEFAEQFFK</sequence>
<evidence type="ECO:0000259" key="9">
    <source>
        <dbReference type="PROSITE" id="PS50862"/>
    </source>
</evidence>
<dbReference type="FunCoup" id="H2YRQ6">
    <property type="interactions" value="123"/>
</dbReference>
<keyword evidence="11" id="KW-1185">Reference proteome</keyword>
<comment type="catalytic activity">
    <reaction evidence="8">
        <text>tRNA(Pro) + L-proline + ATP = L-prolyl-tRNA(Pro) + AMP + diphosphate</text>
        <dbReference type="Rhea" id="RHEA:14305"/>
        <dbReference type="Rhea" id="RHEA-COMP:9700"/>
        <dbReference type="Rhea" id="RHEA-COMP:9702"/>
        <dbReference type="ChEBI" id="CHEBI:30616"/>
        <dbReference type="ChEBI" id="CHEBI:33019"/>
        <dbReference type="ChEBI" id="CHEBI:60039"/>
        <dbReference type="ChEBI" id="CHEBI:78442"/>
        <dbReference type="ChEBI" id="CHEBI:78532"/>
        <dbReference type="ChEBI" id="CHEBI:456215"/>
        <dbReference type="EC" id="6.1.1.15"/>
    </reaction>
</comment>
<dbReference type="GeneTree" id="ENSGT00390000010922"/>
<feature type="domain" description="Aminoacyl-transfer RNA synthetases class-II family profile" evidence="9">
    <location>
        <begin position="53"/>
        <end position="314"/>
    </location>
</feature>
<dbReference type="InterPro" id="IPR036621">
    <property type="entry name" value="Anticodon-bd_dom_sf"/>
</dbReference>
<dbReference type="PRINTS" id="PR01046">
    <property type="entry name" value="TRNASYNTHPRO"/>
</dbReference>
<dbReference type="PANTHER" id="PTHR42753:SF10">
    <property type="entry name" value="PROLINE--TRNA LIGASE, MITOCHONDRIAL-RELATED"/>
    <property type="match status" value="1"/>
</dbReference>
<dbReference type="GO" id="GO:0004827">
    <property type="term" value="F:proline-tRNA ligase activity"/>
    <property type="evidence" value="ECO:0007669"/>
    <property type="project" value="UniProtKB-EC"/>
</dbReference>
<dbReference type="InterPro" id="IPR002314">
    <property type="entry name" value="aa-tRNA-synt_IIb"/>
</dbReference>
<dbReference type="AlphaFoldDB" id="H2YRQ6"/>
<dbReference type="InterPro" id="IPR045864">
    <property type="entry name" value="aa-tRNA-synth_II/BPL/LPL"/>
</dbReference>
<keyword evidence="6" id="KW-0030">Aminoacyl-tRNA synthetase</keyword>
<evidence type="ECO:0000256" key="4">
    <source>
        <dbReference type="ARBA" id="ARBA00022840"/>
    </source>
</evidence>
<dbReference type="PROSITE" id="PS50862">
    <property type="entry name" value="AA_TRNA_LIGASE_II"/>
    <property type="match status" value="1"/>
</dbReference>
<dbReference type="SUPFAM" id="SSF55681">
    <property type="entry name" value="Class II aaRS and biotin synthetases"/>
    <property type="match status" value="1"/>
</dbReference>
<accession>H2YRQ6</accession>
<keyword evidence="4" id="KW-0067">ATP-binding</keyword>
<dbReference type="InterPro" id="IPR006195">
    <property type="entry name" value="aa-tRNA-synth_II"/>
</dbReference>
<evidence type="ECO:0000313" key="10">
    <source>
        <dbReference type="Ensembl" id="ENSCSAVP00000008016.1"/>
    </source>
</evidence>
<protein>
    <recommendedName>
        <fullName evidence="1">proline--tRNA ligase</fullName>
        <ecNumber evidence="1">6.1.1.15</ecNumber>
    </recommendedName>
    <alternativeName>
        <fullName evidence="7">Prolyl-tRNA synthetase</fullName>
    </alternativeName>
</protein>
<evidence type="ECO:0000256" key="7">
    <source>
        <dbReference type="ARBA" id="ARBA00029731"/>
    </source>
</evidence>
<dbReference type="InterPro" id="IPR050062">
    <property type="entry name" value="Pro-tRNA_synthetase"/>
</dbReference>
<keyword evidence="3" id="KW-0547">Nucleotide-binding</keyword>
<dbReference type="PANTHER" id="PTHR42753">
    <property type="entry name" value="MITOCHONDRIAL RIBOSOME PROTEIN L39/PROLYL-TRNA LIGASE FAMILY MEMBER"/>
    <property type="match status" value="1"/>
</dbReference>
<dbReference type="GO" id="GO:0005739">
    <property type="term" value="C:mitochondrion"/>
    <property type="evidence" value="ECO:0007669"/>
    <property type="project" value="TreeGrafter"/>
</dbReference>
<dbReference type="OMA" id="EICGHQE"/>
<dbReference type="InParanoid" id="H2YRQ6"/>
<dbReference type="SUPFAM" id="SSF52954">
    <property type="entry name" value="Class II aaRS ABD-related"/>
    <property type="match status" value="1"/>
</dbReference>
<dbReference type="Ensembl" id="ENSCSAVT00000008122.1">
    <property type="protein sequence ID" value="ENSCSAVP00000008016.1"/>
    <property type="gene ID" value="ENSCSAVG00000004773.1"/>
</dbReference>
<reference evidence="10" key="2">
    <citation type="submission" date="2025-08" db="UniProtKB">
        <authorList>
            <consortium name="Ensembl"/>
        </authorList>
    </citation>
    <scope>IDENTIFICATION</scope>
</reference>
<evidence type="ECO:0000256" key="8">
    <source>
        <dbReference type="ARBA" id="ARBA00047671"/>
    </source>
</evidence>
<evidence type="ECO:0000256" key="2">
    <source>
        <dbReference type="ARBA" id="ARBA00022598"/>
    </source>
</evidence>